<name>A0A7G9RYZ9_9FIRM</name>
<reference evidence="1 2" key="1">
    <citation type="submission" date="2020-08" db="EMBL/GenBank/DDBJ databases">
        <title>Genome sequence of Erysipelothrix inopinata DSM 15511T.</title>
        <authorList>
            <person name="Hyun D.-W."/>
            <person name="Bae J.-W."/>
        </authorList>
    </citation>
    <scope>NUCLEOTIDE SEQUENCE [LARGE SCALE GENOMIC DNA]</scope>
    <source>
        <strain evidence="1 2">DSM 15511</strain>
    </source>
</reference>
<protein>
    <submittedName>
        <fullName evidence="1">Pilus assembly protein PilM</fullName>
    </submittedName>
</protein>
<proteinExistence type="predicted"/>
<evidence type="ECO:0000313" key="1">
    <source>
        <dbReference type="EMBL" id="QNN60824.1"/>
    </source>
</evidence>
<sequence>MAMAITLRDQSIQIVHAKTSGSKIKKIHRVVTEPFDLIDPQSKHIKDLDEFEERLQFLLRGYQIKEKEVSIVLDNAMVLTHTMTIPKVDKKKQKMIVQNEMMSYFNIGLDYICDYQVIRTSHDKSNKTEFIVASAISKEAIDQISTVCHHLKLKIKTISTALATSLHFIESMDLITSGSPQLFVDYQEDYTRIFLTEKGELKSLRTLRYRGKSEHDKVYMIIKSLEHMNQYLKEKGLGPVTVVRLVGSPKKIEVVKRILESEYQIRCEAVLLNEVLGVTDLKINNCFSTIGVML</sequence>
<organism evidence="1 2">
    <name type="scientific">Erysipelothrix inopinata</name>
    <dbReference type="NCBI Taxonomy" id="225084"/>
    <lineage>
        <taxon>Bacteria</taxon>
        <taxon>Bacillati</taxon>
        <taxon>Bacillota</taxon>
        <taxon>Erysipelotrichia</taxon>
        <taxon>Erysipelotrichales</taxon>
        <taxon>Erysipelotrichaceae</taxon>
        <taxon>Erysipelothrix</taxon>
    </lineage>
</organism>
<dbReference type="KEGG" id="eio:H9L01_00115"/>
<dbReference type="EMBL" id="CP060715">
    <property type="protein sequence ID" value="QNN60824.1"/>
    <property type="molecule type" value="Genomic_DNA"/>
</dbReference>
<gene>
    <name evidence="1" type="primary">pilM</name>
    <name evidence="1" type="ORF">H9L01_00115</name>
</gene>
<dbReference type="InterPro" id="IPR005883">
    <property type="entry name" value="PilM"/>
</dbReference>
<accession>A0A7G9RYZ9</accession>
<dbReference type="Gene3D" id="3.30.1490.300">
    <property type="match status" value="1"/>
</dbReference>
<keyword evidence="2" id="KW-1185">Reference proteome</keyword>
<dbReference type="RefSeq" id="WP_187533945.1">
    <property type="nucleotide sequence ID" value="NZ_CBCSHU010000008.1"/>
</dbReference>
<dbReference type="Proteomes" id="UP000515928">
    <property type="component" value="Chromosome"/>
</dbReference>
<dbReference type="Gene3D" id="3.30.420.40">
    <property type="match status" value="2"/>
</dbReference>
<dbReference type="Pfam" id="PF11104">
    <property type="entry name" value="PilM_2"/>
    <property type="match status" value="1"/>
</dbReference>
<evidence type="ECO:0000313" key="2">
    <source>
        <dbReference type="Proteomes" id="UP000515928"/>
    </source>
</evidence>
<dbReference type="AlphaFoldDB" id="A0A7G9RYZ9"/>